<dbReference type="GO" id="GO:0005886">
    <property type="term" value="C:plasma membrane"/>
    <property type="evidence" value="ECO:0007669"/>
    <property type="project" value="UniProtKB-SubCell"/>
</dbReference>
<evidence type="ECO:0000256" key="5">
    <source>
        <dbReference type="ARBA" id="ARBA00023136"/>
    </source>
</evidence>
<evidence type="ECO:0000256" key="3">
    <source>
        <dbReference type="ARBA" id="ARBA00022692"/>
    </source>
</evidence>
<feature type="transmembrane region" description="Helical" evidence="6">
    <location>
        <begin position="56"/>
        <end position="75"/>
    </location>
</feature>
<protein>
    <submittedName>
        <fullName evidence="7">FUSC family protein</fullName>
    </submittedName>
</protein>
<dbReference type="Pfam" id="PF06081">
    <property type="entry name" value="ArAE_1"/>
    <property type="match status" value="1"/>
</dbReference>
<feature type="transmembrane region" description="Helical" evidence="6">
    <location>
        <begin position="107"/>
        <end position="123"/>
    </location>
</feature>
<evidence type="ECO:0000256" key="4">
    <source>
        <dbReference type="ARBA" id="ARBA00022989"/>
    </source>
</evidence>
<keyword evidence="3 6" id="KW-0812">Transmembrane</keyword>
<dbReference type="EMBL" id="SOHQ01000001">
    <property type="protein sequence ID" value="TFD82455.1"/>
    <property type="molecule type" value="Genomic_DNA"/>
</dbReference>
<dbReference type="Proteomes" id="UP000298218">
    <property type="component" value="Unassembled WGS sequence"/>
</dbReference>
<dbReference type="OrthoDB" id="3579456at2"/>
<accession>A0A4Y8KWU3</accession>
<evidence type="ECO:0000256" key="1">
    <source>
        <dbReference type="ARBA" id="ARBA00004651"/>
    </source>
</evidence>
<keyword evidence="4 6" id="KW-1133">Transmembrane helix</keyword>
<dbReference type="InterPro" id="IPR010343">
    <property type="entry name" value="ArAE_1"/>
</dbReference>
<feature type="transmembrane region" description="Helical" evidence="6">
    <location>
        <begin position="130"/>
        <end position="152"/>
    </location>
</feature>
<comment type="caution">
    <text evidence="7">The sequence shown here is derived from an EMBL/GenBank/DDBJ whole genome shotgun (WGS) entry which is preliminary data.</text>
</comment>
<keyword evidence="5 6" id="KW-0472">Membrane</keyword>
<proteinExistence type="predicted"/>
<name>A0A4Y8KWU3_9MICO</name>
<keyword evidence="2" id="KW-1003">Cell membrane</keyword>
<evidence type="ECO:0000256" key="6">
    <source>
        <dbReference type="SAM" id="Phobius"/>
    </source>
</evidence>
<organism evidence="7 8">
    <name type="scientific">Cryobacterium psychrophilum</name>
    <dbReference type="NCBI Taxonomy" id="41988"/>
    <lineage>
        <taxon>Bacteria</taxon>
        <taxon>Bacillati</taxon>
        <taxon>Actinomycetota</taxon>
        <taxon>Actinomycetes</taxon>
        <taxon>Micrococcales</taxon>
        <taxon>Microbacteriaceae</taxon>
        <taxon>Cryobacterium</taxon>
    </lineage>
</organism>
<keyword evidence="8" id="KW-1185">Reference proteome</keyword>
<evidence type="ECO:0000313" key="7">
    <source>
        <dbReference type="EMBL" id="TFD82455.1"/>
    </source>
</evidence>
<evidence type="ECO:0000256" key="2">
    <source>
        <dbReference type="ARBA" id="ARBA00022475"/>
    </source>
</evidence>
<evidence type="ECO:0000313" key="8">
    <source>
        <dbReference type="Proteomes" id="UP000298218"/>
    </source>
</evidence>
<reference evidence="7 8" key="1">
    <citation type="submission" date="2019-03" db="EMBL/GenBank/DDBJ databases">
        <title>Genomics of glacier-inhabiting Cryobacterium strains.</title>
        <authorList>
            <person name="Liu Q."/>
            <person name="Xin Y.-H."/>
        </authorList>
    </citation>
    <scope>NUCLEOTIDE SEQUENCE [LARGE SCALE GENOMIC DNA]</scope>
    <source>
        <strain evidence="7 8">CGMCC 1.4292</strain>
    </source>
</reference>
<dbReference type="AlphaFoldDB" id="A0A4Y8KWU3"/>
<feature type="transmembrane region" description="Helical" evidence="6">
    <location>
        <begin position="82"/>
        <end position="101"/>
    </location>
</feature>
<sequence>MLKWPRTHFAFKAALAAGLAFLIAPHMPGVAAQYAYYAPLGALVSMYPTVAGTLRQGMHTLVGLTLGIGLAFLLIAFGTPTALTVGVLVGIGILLAGIPKLGAGTDWIPSVALFVLLVGGKNAENMSFGYLVQIAVGVTVGLAVNVLVFPPLNFDAATASVNRLHLVLSQQLKDMGNALQEQWPPRHEDWALRTGALSDAARAVRLAVQKADDSRRANPRRRRYPRDLNADYRTVENLERVTFHIRDITEVLSDVIWNEDAPYAIPELLSLPLGAAMSAVGELLQLLEGEDIDQRKRLQDTATALVDQLIAQAGRVRGDDPKNTPDSAGAIVLSLHRILRVLRQ</sequence>
<gene>
    <name evidence="7" type="ORF">E3T53_00880</name>
</gene>
<comment type="subcellular location">
    <subcellularLocation>
        <location evidence="1">Cell membrane</location>
        <topology evidence="1">Multi-pass membrane protein</topology>
    </subcellularLocation>
</comment>